<keyword evidence="1" id="KW-0479">Metal-binding</keyword>
<evidence type="ECO:0000313" key="3">
    <source>
        <dbReference type="EMBL" id="ADB62262.1"/>
    </source>
</evidence>
<dbReference type="PANTHER" id="PTHR35848:SF9">
    <property type="entry name" value="SLL1358 PROTEIN"/>
    <property type="match status" value="1"/>
</dbReference>
<dbReference type="PANTHER" id="PTHR35848">
    <property type="entry name" value="OXALATE-BINDING PROTEIN"/>
    <property type="match status" value="1"/>
</dbReference>
<dbReference type="RefSeq" id="WP_012944518.1">
    <property type="nucleotide sequence ID" value="NC_013743.1"/>
</dbReference>
<evidence type="ECO:0000256" key="1">
    <source>
        <dbReference type="ARBA" id="ARBA00022723"/>
    </source>
</evidence>
<dbReference type="STRING" id="543526.Htur_3399"/>
<dbReference type="eggNOG" id="arCOG02998">
    <property type="taxonomic scope" value="Archaea"/>
</dbReference>
<name>D2RQ85_HALTV</name>
<dbReference type="GeneID" id="8744019"/>
<dbReference type="Gene3D" id="2.60.120.10">
    <property type="entry name" value="Jelly Rolls"/>
    <property type="match status" value="1"/>
</dbReference>
<dbReference type="OrthoDB" id="190812at2157"/>
<reference evidence="3 4" key="1">
    <citation type="journal article" date="2010" name="Stand. Genomic Sci.">
        <title>Complete genome sequence of Haloterrigena turkmenica type strain (4k).</title>
        <authorList>
            <person name="Saunders E."/>
            <person name="Tindall B.J."/>
            <person name="Fahnrich R."/>
            <person name="Lapidus A."/>
            <person name="Copeland A."/>
            <person name="Del Rio T.G."/>
            <person name="Lucas S."/>
            <person name="Chen F."/>
            <person name="Tice H."/>
            <person name="Cheng J.F."/>
            <person name="Han C."/>
            <person name="Detter J.C."/>
            <person name="Bruce D."/>
            <person name="Goodwin L."/>
            <person name="Chain P."/>
            <person name="Pitluck S."/>
            <person name="Pati A."/>
            <person name="Ivanova N."/>
            <person name="Mavromatis K."/>
            <person name="Chen A."/>
            <person name="Palaniappan K."/>
            <person name="Land M."/>
            <person name="Hauser L."/>
            <person name="Chang Y.J."/>
            <person name="Jeffries C.D."/>
            <person name="Brettin T."/>
            <person name="Rohde M."/>
            <person name="Goker M."/>
            <person name="Bristow J."/>
            <person name="Eisen J.A."/>
            <person name="Markowitz V."/>
            <person name="Hugenholtz P."/>
            <person name="Klenk H.P."/>
            <person name="Kyrpides N.C."/>
        </authorList>
    </citation>
    <scope>NUCLEOTIDE SEQUENCE [LARGE SCALE GENOMIC DNA]</scope>
    <source>
        <strain evidence="4">ATCC 51198 / DSM 5511 / JCM 9101 / NCIMB 13204 / VKM B-1734 / 4k</strain>
    </source>
</reference>
<dbReference type="Pfam" id="PF07883">
    <property type="entry name" value="Cupin_2"/>
    <property type="match status" value="1"/>
</dbReference>
<dbReference type="KEGG" id="htu:Htur_3399"/>
<dbReference type="HOGENOM" id="CLU_126380_0_0_2"/>
<accession>D2RQ85</accession>
<proteinExistence type="predicted"/>
<dbReference type="GO" id="GO:0046872">
    <property type="term" value="F:metal ion binding"/>
    <property type="evidence" value="ECO:0007669"/>
    <property type="project" value="UniProtKB-KW"/>
</dbReference>
<sequence>MRRIAIDDVDSDPDDEALHADRRALADPLGTDHLAITRYVLEPGERFSGSVHAHTDQEEVFVVLEGEATFELGAAVGDEATERVDEVTVAEGEVVRFAPGEFQSGRNAGDDRVVALALGAPRDSKDVRIARIPGLDDGNIACPDCDCDHMRLSRTDETDFECPDCEATLVLEE</sequence>
<dbReference type="InterPro" id="IPR013096">
    <property type="entry name" value="Cupin_2"/>
</dbReference>
<evidence type="ECO:0000313" key="4">
    <source>
        <dbReference type="Proteomes" id="UP000001903"/>
    </source>
</evidence>
<keyword evidence="4" id="KW-1185">Reference proteome</keyword>
<gene>
    <name evidence="3" type="ordered locus">Htur_3399</name>
</gene>
<dbReference type="Proteomes" id="UP000001903">
    <property type="component" value="Chromosome"/>
</dbReference>
<dbReference type="SUPFAM" id="SSF51182">
    <property type="entry name" value="RmlC-like cupins"/>
    <property type="match status" value="1"/>
</dbReference>
<dbReference type="InterPro" id="IPR011051">
    <property type="entry name" value="RmlC_Cupin_sf"/>
</dbReference>
<dbReference type="InterPro" id="IPR051610">
    <property type="entry name" value="GPI/OXD"/>
</dbReference>
<organism evidence="3 4">
    <name type="scientific">Haloterrigena turkmenica (strain ATCC 51198 / DSM 5511 / JCM 9101 / NCIMB 13204 / VKM B-1734 / 4k)</name>
    <name type="common">Halococcus turkmenicus</name>
    <dbReference type="NCBI Taxonomy" id="543526"/>
    <lineage>
        <taxon>Archaea</taxon>
        <taxon>Methanobacteriati</taxon>
        <taxon>Methanobacteriota</taxon>
        <taxon>Stenosarchaea group</taxon>
        <taxon>Halobacteria</taxon>
        <taxon>Halobacteriales</taxon>
        <taxon>Natrialbaceae</taxon>
        <taxon>Haloterrigena</taxon>
    </lineage>
</organism>
<dbReference type="EMBL" id="CP001860">
    <property type="protein sequence ID" value="ADB62262.1"/>
    <property type="molecule type" value="Genomic_DNA"/>
</dbReference>
<evidence type="ECO:0000259" key="2">
    <source>
        <dbReference type="Pfam" id="PF07883"/>
    </source>
</evidence>
<protein>
    <submittedName>
        <fullName evidence="3">Cupin 2 conserved barrel domain protein</fullName>
    </submittedName>
</protein>
<dbReference type="AlphaFoldDB" id="D2RQ85"/>
<feature type="domain" description="Cupin type-2" evidence="2">
    <location>
        <begin position="39"/>
        <end position="117"/>
    </location>
</feature>
<dbReference type="InterPro" id="IPR014710">
    <property type="entry name" value="RmlC-like_jellyroll"/>
</dbReference>